<dbReference type="OrthoDB" id="2274698at2759"/>
<dbReference type="InterPro" id="IPR049453">
    <property type="entry name" value="Memb_transporter_dom"/>
</dbReference>
<feature type="domain" description="Integral membrane bound transporter" evidence="9">
    <location>
        <begin position="663"/>
        <end position="797"/>
    </location>
</feature>
<dbReference type="EMBL" id="JAGMUU010000014">
    <property type="protein sequence ID" value="KAH7140061.1"/>
    <property type="molecule type" value="Genomic_DNA"/>
</dbReference>
<evidence type="ECO:0000256" key="2">
    <source>
        <dbReference type="ARBA" id="ARBA00022692"/>
    </source>
</evidence>
<keyword evidence="2 6" id="KW-0812">Transmembrane</keyword>
<comment type="caution">
    <text evidence="10">The sequence shown here is derived from an EMBL/GenBank/DDBJ whole genome shotgun (WGS) entry which is preliminary data.</text>
</comment>
<name>A0A9P9EN42_9HYPO</name>
<feature type="transmembrane region" description="Helical" evidence="6">
    <location>
        <begin position="108"/>
        <end position="131"/>
    </location>
</feature>
<evidence type="ECO:0000313" key="10">
    <source>
        <dbReference type="EMBL" id="KAH7140061.1"/>
    </source>
</evidence>
<feature type="transmembrane region" description="Helical" evidence="6">
    <location>
        <begin position="176"/>
        <end position="197"/>
    </location>
</feature>
<comment type="subcellular location">
    <subcellularLocation>
        <location evidence="1">Membrane</location>
        <topology evidence="1">Multi-pass membrane protein</topology>
    </subcellularLocation>
</comment>
<dbReference type="GO" id="GO:0016020">
    <property type="term" value="C:membrane"/>
    <property type="evidence" value="ECO:0007669"/>
    <property type="project" value="UniProtKB-SubCell"/>
</dbReference>
<evidence type="ECO:0000313" key="11">
    <source>
        <dbReference type="Proteomes" id="UP000717696"/>
    </source>
</evidence>
<dbReference type="InterPro" id="IPR018823">
    <property type="entry name" value="ArAE_2_N"/>
</dbReference>
<evidence type="ECO:0000259" key="9">
    <source>
        <dbReference type="Pfam" id="PF13515"/>
    </source>
</evidence>
<feature type="transmembrane region" description="Helical" evidence="6">
    <location>
        <begin position="209"/>
        <end position="227"/>
    </location>
</feature>
<evidence type="ECO:0000259" key="8">
    <source>
        <dbReference type="Pfam" id="PF10337"/>
    </source>
</evidence>
<feature type="transmembrane region" description="Helical" evidence="6">
    <location>
        <begin position="639"/>
        <end position="656"/>
    </location>
</feature>
<dbReference type="Pfam" id="PF10337">
    <property type="entry name" value="ArAE_2_N"/>
    <property type="match status" value="1"/>
</dbReference>
<feature type="domain" description="Putative ER transporter 6TM N-terminal" evidence="8">
    <location>
        <begin position="50"/>
        <end position="475"/>
    </location>
</feature>
<organism evidence="10 11">
    <name type="scientific">Dactylonectria estremocensis</name>
    <dbReference type="NCBI Taxonomy" id="1079267"/>
    <lineage>
        <taxon>Eukaryota</taxon>
        <taxon>Fungi</taxon>
        <taxon>Dikarya</taxon>
        <taxon>Ascomycota</taxon>
        <taxon>Pezizomycotina</taxon>
        <taxon>Sordariomycetes</taxon>
        <taxon>Hypocreomycetidae</taxon>
        <taxon>Hypocreales</taxon>
        <taxon>Nectriaceae</taxon>
        <taxon>Dactylonectria</taxon>
    </lineage>
</organism>
<feature type="region of interest" description="Disordered" evidence="5">
    <location>
        <begin position="1"/>
        <end position="27"/>
    </location>
</feature>
<evidence type="ECO:0000256" key="1">
    <source>
        <dbReference type="ARBA" id="ARBA00004141"/>
    </source>
</evidence>
<evidence type="ECO:0000256" key="3">
    <source>
        <dbReference type="ARBA" id="ARBA00022989"/>
    </source>
</evidence>
<dbReference type="PANTHER" id="PTHR37994">
    <property type="entry name" value="ARAE_2_N DOMAIN-CONTAINING PROTEIN-RELATED"/>
    <property type="match status" value="1"/>
</dbReference>
<feature type="domain" description="DUF2421" evidence="7">
    <location>
        <begin position="802"/>
        <end position="1014"/>
    </location>
</feature>
<dbReference type="AlphaFoldDB" id="A0A9P9EN42"/>
<feature type="region of interest" description="Disordered" evidence="5">
    <location>
        <begin position="585"/>
        <end position="615"/>
    </location>
</feature>
<evidence type="ECO:0000256" key="6">
    <source>
        <dbReference type="SAM" id="Phobius"/>
    </source>
</evidence>
<gene>
    <name evidence="10" type="ORF">B0J13DRAFT_447319</name>
</gene>
<sequence length="1028" mass="113296">MSDTNPAATHSGDEPREKKHQTSSAEVAPETVQNPFFMNADQTSRRRRKLPAWLDHFNAKDLKRLFRCSLAMWIMTIFIYINPIQNEMGQASFLGCIVLWLAPPSGTIFMHLVAAITVMLGVTTAWAWGLIAMKAALATRSDADTQSRLAELQQMAVSQNASDPITFVKIKLFNGFMLNTSVTATYFCMICLYLYLIARLRVAAPKLRLTQMMGCIVSAVFLTQAPLLPSFNGNVARPLVLPCAIAEGIALVCSILIFPTSSASEALDLFKDLLAPMPAFLDACLLGLKHPGLRMSTEMLTGARLKLLTTYMRVNPITAFLPIDFSIGRWSSDDMITLIEPLRQLIIEFTGLLEIHRQAEVHKDRSRQAMAFVPATDSIQDSQKVFQTGRHQLNREAHFHITSNSLGKAEQADQSLQVLSEPAQYLIEACKESLKAIIEAFLNANAFKESPCHADMLQKHTVALEKLKAQLKAFKTSTSGSFSKPSYYIFNDGGFLQVDSGTFPGFTHLMMGLLVQERLSQLADALEQLLSRIIELETIRTSQRLWLPTRLASLLRWMSTTENSEDTPAADIGDAVTTRISPAASAYARPSGRSHAHQDIKSSRAELASMRTPNSRRRSRVSQVLLNTAHWLGNAEGTFAIRMVIMSIALSMPAIIHSSAGFFYRENGLWAVIMAQLTLLPYTADVVYGIVVRVIGTIVGGIVGMAAWYIGSGSGSGSPYGEAAIMAFVIVIFMWWRLFSSPALMPAGIMMGITAYLVAIYSWIDMHEDPYGNPGRGYEVFWRRLVLVLVGLSATFIANFIPKPPSANRHYRGLLSDSLVSIRDQYALFASNWKDPAMDLSSVAEEEVLTAIEALLSVSGPIQLTVFEFSSSNFDTDTLSQVCQLCMLLHQAIAQLLVYTTRLSKTQRSWIITSTGATEEDTIAEIMAVLTVVQQALQTDDALPAVLPTPLFAKAIAFARENFQEGVGDSGVYGKDDVDDEGLRRYVVILNAFLQVLAALDELVLVIKRAVGETSNIAMLEVKGIFEA</sequence>
<reference evidence="10" key="1">
    <citation type="journal article" date="2021" name="Nat. Commun.">
        <title>Genetic determinants of endophytism in the Arabidopsis root mycobiome.</title>
        <authorList>
            <person name="Mesny F."/>
            <person name="Miyauchi S."/>
            <person name="Thiergart T."/>
            <person name="Pickel B."/>
            <person name="Atanasova L."/>
            <person name="Karlsson M."/>
            <person name="Huettel B."/>
            <person name="Barry K.W."/>
            <person name="Haridas S."/>
            <person name="Chen C."/>
            <person name="Bauer D."/>
            <person name="Andreopoulos W."/>
            <person name="Pangilinan J."/>
            <person name="LaButti K."/>
            <person name="Riley R."/>
            <person name="Lipzen A."/>
            <person name="Clum A."/>
            <person name="Drula E."/>
            <person name="Henrissat B."/>
            <person name="Kohler A."/>
            <person name="Grigoriev I.V."/>
            <person name="Martin F.M."/>
            <person name="Hacquard S."/>
        </authorList>
    </citation>
    <scope>NUCLEOTIDE SEQUENCE</scope>
    <source>
        <strain evidence="10">MPI-CAGE-AT-0021</strain>
    </source>
</reference>
<feature type="transmembrane region" description="Helical" evidence="6">
    <location>
        <begin position="743"/>
        <end position="764"/>
    </location>
</feature>
<keyword evidence="11" id="KW-1185">Reference proteome</keyword>
<feature type="transmembrane region" description="Helical" evidence="6">
    <location>
        <begin position="65"/>
        <end position="84"/>
    </location>
</feature>
<dbReference type="Proteomes" id="UP000717696">
    <property type="component" value="Unassembled WGS sequence"/>
</dbReference>
<evidence type="ECO:0000256" key="5">
    <source>
        <dbReference type="SAM" id="MobiDB-lite"/>
    </source>
</evidence>
<feature type="transmembrane region" description="Helical" evidence="6">
    <location>
        <begin position="784"/>
        <end position="802"/>
    </location>
</feature>
<dbReference type="Pfam" id="PF13515">
    <property type="entry name" value="FUSC_2"/>
    <property type="match status" value="1"/>
</dbReference>
<keyword evidence="3 6" id="KW-1133">Transmembrane helix</keyword>
<feature type="transmembrane region" description="Helical" evidence="6">
    <location>
        <begin position="691"/>
        <end position="711"/>
    </location>
</feature>
<feature type="transmembrane region" description="Helical" evidence="6">
    <location>
        <begin position="717"/>
        <end position="736"/>
    </location>
</feature>
<evidence type="ECO:0000256" key="4">
    <source>
        <dbReference type="ARBA" id="ARBA00023136"/>
    </source>
</evidence>
<evidence type="ECO:0000259" key="7">
    <source>
        <dbReference type="Pfam" id="PF10334"/>
    </source>
</evidence>
<dbReference type="InterPro" id="IPR018820">
    <property type="entry name" value="BRE4-related_DUF2421"/>
</dbReference>
<dbReference type="Pfam" id="PF10334">
    <property type="entry name" value="BRE4"/>
    <property type="match status" value="1"/>
</dbReference>
<keyword evidence="4 6" id="KW-0472">Membrane</keyword>
<evidence type="ECO:0008006" key="12">
    <source>
        <dbReference type="Google" id="ProtNLM"/>
    </source>
</evidence>
<proteinExistence type="predicted"/>
<feature type="transmembrane region" description="Helical" evidence="6">
    <location>
        <begin position="239"/>
        <end position="258"/>
    </location>
</feature>
<dbReference type="PANTHER" id="PTHR37994:SF3">
    <property type="entry name" value="ER TRANSPORTER 6TM N-TERMINAL DOMAIN-CONTAINING PROTEIN"/>
    <property type="match status" value="1"/>
</dbReference>
<accession>A0A9P9EN42</accession>
<protein>
    <recommendedName>
        <fullName evidence="12">ER transporter 6TM N-terminal domain-containing protein</fullName>
    </recommendedName>
</protein>